<keyword evidence="3" id="KW-0732">Signal</keyword>
<evidence type="ECO:0000256" key="2">
    <source>
        <dbReference type="SAM" id="MobiDB-lite"/>
    </source>
</evidence>
<comment type="similarity">
    <text evidence="1">Belongs to the TolB family.</text>
</comment>
<dbReference type="Pfam" id="PF01979">
    <property type="entry name" value="Amidohydro_1"/>
    <property type="match status" value="1"/>
</dbReference>
<proteinExistence type="inferred from homology"/>
<gene>
    <name evidence="5" type="ORF">PKOR_22335</name>
</gene>
<dbReference type="InterPro" id="IPR011059">
    <property type="entry name" value="Metal-dep_hydrolase_composite"/>
</dbReference>
<dbReference type="HOGENOM" id="CLU_003547_0_0_10"/>
<dbReference type="Gene3D" id="3.20.20.140">
    <property type="entry name" value="Metal-dependent hydrolases"/>
    <property type="match status" value="2"/>
</dbReference>
<dbReference type="STRING" id="400092.PKOR_22335"/>
<dbReference type="AlphaFoldDB" id="A0A0E3ZH70"/>
<evidence type="ECO:0000313" key="6">
    <source>
        <dbReference type="Proteomes" id="UP000033109"/>
    </source>
</evidence>
<dbReference type="Gene3D" id="2.30.40.10">
    <property type="entry name" value="Urease, subunit C, domain 1"/>
    <property type="match status" value="2"/>
</dbReference>
<evidence type="ECO:0000259" key="4">
    <source>
        <dbReference type="Pfam" id="PF01979"/>
    </source>
</evidence>
<evidence type="ECO:0000313" key="5">
    <source>
        <dbReference type="EMBL" id="AKD05300.1"/>
    </source>
</evidence>
<feature type="signal peptide" evidence="3">
    <location>
        <begin position="1"/>
        <end position="30"/>
    </location>
</feature>
<reference evidence="5 6" key="1">
    <citation type="journal article" date="2015" name="Sci. Rep.">
        <title>Unraveling adaptation of Pontibacter korlensis to radiation and infertility in desert through complete genome and comparative transcriptomic analysis.</title>
        <authorList>
            <person name="Dai J."/>
            <person name="Dai W."/>
            <person name="Qiu C."/>
            <person name="Yang Z."/>
            <person name="Zhang Y."/>
            <person name="Zhou M."/>
            <person name="Zhang L."/>
            <person name="Fang C."/>
            <person name="Gao Q."/>
            <person name="Yang Q."/>
            <person name="Li X."/>
            <person name="Wang Z."/>
            <person name="Wang Z."/>
            <person name="Jia Z."/>
            <person name="Chen X."/>
        </authorList>
    </citation>
    <scope>NUCLEOTIDE SEQUENCE [LARGE SCALE GENOMIC DNA]</scope>
    <source>
        <strain evidence="5 6">X14-1T</strain>
    </source>
</reference>
<dbReference type="OrthoDB" id="9815657at2"/>
<dbReference type="SUPFAM" id="SSF82171">
    <property type="entry name" value="DPP6 N-terminal domain-like"/>
    <property type="match status" value="1"/>
</dbReference>
<feature type="compositionally biased region" description="Basic and acidic residues" evidence="2">
    <location>
        <begin position="38"/>
        <end position="49"/>
    </location>
</feature>
<dbReference type="Pfam" id="PF26549">
    <property type="entry name" value="Tricorn_N"/>
    <property type="match status" value="1"/>
</dbReference>
<dbReference type="Proteomes" id="UP000033109">
    <property type="component" value="Chromosome"/>
</dbReference>
<feature type="domain" description="Amidohydrolase-related" evidence="4">
    <location>
        <begin position="776"/>
        <end position="1105"/>
    </location>
</feature>
<dbReference type="Pfam" id="PF07676">
    <property type="entry name" value="PD40"/>
    <property type="match status" value="4"/>
</dbReference>
<dbReference type="PANTHER" id="PTHR36842:SF1">
    <property type="entry name" value="PROTEIN TOLB"/>
    <property type="match status" value="1"/>
</dbReference>
<dbReference type="InterPro" id="IPR011042">
    <property type="entry name" value="6-blade_b-propeller_TolB-like"/>
</dbReference>
<feature type="region of interest" description="Disordered" evidence="2">
    <location>
        <begin position="670"/>
        <end position="692"/>
    </location>
</feature>
<dbReference type="KEGG" id="pko:PKOR_22335"/>
<keyword evidence="5" id="KW-0378">Hydrolase</keyword>
<feature type="chain" id="PRO_5002416812" evidence="3">
    <location>
        <begin position="31"/>
        <end position="1139"/>
    </location>
</feature>
<evidence type="ECO:0000256" key="1">
    <source>
        <dbReference type="ARBA" id="ARBA00009820"/>
    </source>
</evidence>
<organism evidence="5 6">
    <name type="scientific">Pontibacter korlensis</name>
    <dbReference type="NCBI Taxonomy" id="400092"/>
    <lineage>
        <taxon>Bacteria</taxon>
        <taxon>Pseudomonadati</taxon>
        <taxon>Bacteroidota</taxon>
        <taxon>Cytophagia</taxon>
        <taxon>Cytophagales</taxon>
        <taxon>Hymenobacteraceae</taxon>
        <taxon>Pontibacter</taxon>
    </lineage>
</organism>
<dbReference type="RefSeq" id="WP_052739032.1">
    <property type="nucleotide sequence ID" value="NZ_CBCSCY010000019.1"/>
</dbReference>
<dbReference type="EMBL" id="CP009621">
    <property type="protein sequence ID" value="AKD05300.1"/>
    <property type="molecule type" value="Genomic_DNA"/>
</dbReference>
<dbReference type="InterPro" id="IPR032466">
    <property type="entry name" value="Metal_Hydrolase"/>
</dbReference>
<sequence>MKQRSTQSSRVKRSLLLLCSLGLMASPTMAQNSASANGKDKDKSDKKELPLEAARKIKINTTEGSWLALDVSPDGSRIIFDMLGDLYLLPIGGGKAEQLTSGMSFDTQAKFSPDGNSIVFISDRSGSDNVWTMDLATKKPRQISKSNNENYQSAEWTPDGNYIIAAKGRRNLKLHMFHKDGGSGAELTKEPENMKTVEPAFGKDSRYIWFAKRTSAWNYNAQLPQYQLATYDRETGEVDTRTSRYGSAFTPTLSPDGNWLVYGTRYNDQTGLVAQNLKTGEEKWLAYPVQRDEQESIAPLGVLPAMSFTPDSKNLVASYGGKIYSLPIAGGAAKEIPFEVNTEIEVGPKLDFKFPIKDDKMMTVTQIRDAAVSPDGKRVVFTALDRLYIMDYPNGTPKRLTDADYTEAQPAWSPDGKQIAYVTWSEKTGGAIYRLSANGKGKPTKLTQEQGIFQEPVWSPNGERLVFAKGSAQAYREEPGPGAFGSRESINWIPAKGGQSTFVTTADAGSTPHFVNGENRIYLYNNKEGLLSMRWDGTDKKSHVKVSGITTFGSVEDMIEEEMNLNMHLHEQAPKEKPSTAATVIKAPVGDRALALINNEIYVVTIPVVGGETPAISVAEVTKSQFPSWKLTEIGGQFPSWSADGKKVYWSIGNGFFAYDLEAAIAQQRKNEAKDTAEDKKEKADATTATPDSLGTEAVKVEGYKPVETKIAIQVERDIPQGTILLQGARLITMKGDEIIENGDILIENNRIKAVGPSGSLNAPKGVKVVDVKGKTITPGFVDTHAHMWPRWGVHTNQVWIYAANLAYGVTTTRDPQTATTDVLTYADMVDAGKIIGPRVYSTGPGVGYWSYNLKSQEHAKQVLRQYSEYYNTKTIKMYLVGNRQHRQWIIMAAKEQGLLPTTEGGLDFKLNMTQAIDGYPGHEHSFPIYPLYKDVVDFVSASQMAYTPTLLVSYGGPWAENYYYATENVNGDKKLNYFTPKYELDAKSRRRPGWFMKEEHIFERHAEFVNKLVKAGGLAGVGSHGQLQGLGYHWELWSVQSGGMSNHDALKVATILGAKSLGLDGDIGSIENGKLADLVIMDENPLENIRNSNTIKFVMRNGRLYDGETLDELAPTKRKAPAFEWHSMQPLGVPGIKN</sequence>
<dbReference type="SUPFAM" id="SSF51338">
    <property type="entry name" value="Composite domain of metallo-dependent hydrolases"/>
    <property type="match status" value="1"/>
</dbReference>
<feature type="region of interest" description="Disordered" evidence="2">
    <location>
        <begin position="30"/>
        <end position="49"/>
    </location>
</feature>
<keyword evidence="6" id="KW-1185">Reference proteome</keyword>
<name>A0A0E3ZH70_9BACT</name>
<dbReference type="PATRIC" id="fig|400092.3.peg.4904"/>
<dbReference type="Gene3D" id="2.120.10.30">
    <property type="entry name" value="TolB, C-terminal domain"/>
    <property type="match status" value="2"/>
</dbReference>
<protein>
    <submittedName>
        <fullName evidence="5">Amidohydrolase</fullName>
    </submittedName>
</protein>
<feature type="compositionally biased region" description="Basic and acidic residues" evidence="2">
    <location>
        <begin position="670"/>
        <end position="685"/>
    </location>
</feature>
<dbReference type="PANTHER" id="PTHR36842">
    <property type="entry name" value="PROTEIN TOLB HOMOLOG"/>
    <property type="match status" value="1"/>
</dbReference>
<dbReference type="SUPFAM" id="SSF51556">
    <property type="entry name" value="Metallo-dependent hydrolases"/>
    <property type="match status" value="1"/>
</dbReference>
<dbReference type="GO" id="GO:0016810">
    <property type="term" value="F:hydrolase activity, acting on carbon-nitrogen (but not peptide) bonds"/>
    <property type="evidence" value="ECO:0007669"/>
    <property type="project" value="InterPro"/>
</dbReference>
<evidence type="ECO:0000256" key="3">
    <source>
        <dbReference type="SAM" id="SignalP"/>
    </source>
</evidence>
<dbReference type="InterPro" id="IPR011659">
    <property type="entry name" value="WD40"/>
</dbReference>
<accession>A0A0E3ZH70</accession>
<dbReference type="InterPro" id="IPR006680">
    <property type="entry name" value="Amidohydro-rel"/>
</dbReference>